<dbReference type="AlphaFoldDB" id="A0AAV3AHM5"/>
<protein>
    <submittedName>
        <fullName evidence="1">Uncharacterized protein</fullName>
    </submittedName>
</protein>
<dbReference type="Proteomes" id="UP001181693">
    <property type="component" value="Unassembled WGS sequence"/>
</dbReference>
<evidence type="ECO:0000313" key="1">
    <source>
        <dbReference type="EMBL" id="DBA27250.1"/>
    </source>
</evidence>
<dbReference type="EMBL" id="DYDO01000004">
    <property type="protein sequence ID" value="DBA27250.1"/>
    <property type="molecule type" value="Genomic_DNA"/>
</dbReference>
<name>A0AAV3AHM5_PYXAD</name>
<organism evidence="1 2">
    <name type="scientific">Pyxicephalus adspersus</name>
    <name type="common">African bullfrog</name>
    <dbReference type="NCBI Taxonomy" id="30357"/>
    <lineage>
        <taxon>Eukaryota</taxon>
        <taxon>Metazoa</taxon>
        <taxon>Chordata</taxon>
        <taxon>Craniata</taxon>
        <taxon>Vertebrata</taxon>
        <taxon>Euteleostomi</taxon>
        <taxon>Amphibia</taxon>
        <taxon>Batrachia</taxon>
        <taxon>Anura</taxon>
        <taxon>Neobatrachia</taxon>
        <taxon>Ranoidea</taxon>
        <taxon>Pyxicephalidae</taxon>
        <taxon>Pyxicephalinae</taxon>
        <taxon>Pyxicephalus</taxon>
    </lineage>
</organism>
<sequence>MRRDLLYSLWLRKAKIILCFKGQFCSKGILLYCMAAGKLHFILASYESVGMRYHQQKCQYTYFNKSSKTKIQYYKGQALLVV</sequence>
<gene>
    <name evidence="1" type="ORF">GDO54_011414</name>
</gene>
<reference evidence="1" key="1">
    <citation type="thesis" date="2020" institute="ProQuest LLC" country="789 East Eisenhower Parkway, Ann Arbor, MI, USA">
        <title>Comparative Genomics and Chromosome Evolution.</title>
        <authorList>
            <person name="Mudd A.B."/>
        </authorList>
    </citation>
    <scope>NUCLEOTIDE SEQUENCE</scope>
    <source>
        <strain evidence="1">1538</strain>
        <tissue evidence="1">Blood</tissue>
    </source>
</reference>
<accession>A0AAV3AHM5</accession>
<evidence type="ECO:0000313" key="2">
    <source>
        <dbReference type="Proteomes" id="UP001181693"/>
    </source>
</evidence>
<keyword evidence="2" id="KW-1185">Reference proteome</keyword>
<proteinExistence type="predicted"/>
<comment type="caution">
    <text evidence="1">The sequence shown here is derived from an EMBL/GenBank/DDBJ whole genome shotgun (WGS) entry which is preliminary data.</text>
</comment>